<keyword evidence="3" id="KW-0479">Metal-binding</keyword>
<dbReference type="GO" id="GO:0008237">
    <property type="term" value="F:metallopeptidase activity"/>
    <property type="evidence" value="ECO:0007669"/>
    <property type="project" value="UniProtKB-KW"/>
</dbReference>
<evidence type="ECO:0000256" key="3">
    <source>
        <dbReference type="ARBA" id="ARBA00022723"/>
    </source>
</evidence>
<feature type="transmembrane region" description="Helical" evidence="8">
    <location>
        <begin position="440"/>
        <end position="469"/>
    </location>
</feature>
<feature type="transmembrane region" description="Helical" evidence="8">
    <location>
        <begin position="209"/>
        <end position="232"/>
    </location>
</feature>
<feature type="transmembrane region" description="Helical" evidence="8">
    <location>
        <begin position="362"/>
        <end position="383"/>
    </location>
</feature>
<feature type="transmembrane region" description="Helical" evidence="8">
    <location>
        <begin position="554"/>
        <end position="574"/>
    </location>
</feature>
<dbReference type="InterPro" id="IPR001915">
    <property type="entry name" value="Peptidase_M48"/>
</dbReference>
<dbReference type="Pfam" id="PF01435">
    <property type="entry name" value="Peptidase_M48"/>
    <property type="match status" value="1"/>
</dbReference>
<evidence type="ECO:0000313" key="10">
    <source>
        <dbReference type="EMBL" id="MBO4209051.1"/>
    </source>
</evidence>
<accession>A0ABS3VX56</accession>
<evidence type="ECO:0000256" key="6">
    <source>
        <dbReference type="ARBA" id="ARBA00023049"/>
    </source>
</evidence>
<feature type="transmembrane region" description="Helical" evidence="8">
    <location>
        <begin position="481"/>
        <end position="504"/>
    </location>
</feature>
<evidence type="ECO:0000256" key="8">
    <source>
        <dbReference type="SAM" id="Phobius"/>
    </source>
</evidence>
<evidence type="ECO:0000259" key="9">
    <source>
        <dbReference type="Pfam" id="PF01435"/>
    </source>
</evidence>
<gene>
    <name evidence="10" type="ORF">GSF22_24065</name>
</gene>
<proteinExistence type="predicted"/>
<feature type="transmembrane region" description="Helical" evidence="8">
    <location>
        <begin position="691"/>
        <end position="709"/>
    </location>
</feature>
<feature type="region of interest" description="Disordered" evidence="7">
    <location>
        <begin position="717"/>
        <end position="751"/>
    </location>
</feature>
<keyword evidence="6 10" id="KW-0482">Metalloprotease</keyword>
<feature type="transmembrane region" description="Helical" evidence="8">
    <location>
        <begin position="244"/>
        <end position="264"/>
    </location>
</feature>
<feature type="transmembrane region" description="Helical" evidence="8">
    <location>
        <begin position="612"/>
        <end position="633"/>
    </location>
</feature>
<feature type="transmembrane region" description="Helical" evidence="8">
    <location>
        <begin position="27"/>
        <end position="50"/>
    </location>
</feature>
<feature type="transmembrane region" description="Helical" evidence="8">
    <location>
        <begin position="403"/>
        <end position="420"/>
    </location>
</feature>
<feature type="transmembrane region" description="Helical" evidence="8">
    <location>
        <begin position="94"/>
        <end position="117"/>
    </location>
</feature>
<evidence type="ECO:0000256" key="7">
    <source>
        <dbReference type="SAM" id="MobiDB-lite"/>
    </source>
</evidence>
<evidence type="ECO:0000313" key="11">
    <source>
        <dbReference type="Proteomes" id="UP000823521"/>
    </source>
</evidence>
<keyword evidence="2" id="KW-0645">Protease</keyword>
<feature type="transmembrane region" description="Helical" evidence="8">
    <location>
        <begin position="330"/>
        <end position="350"/>
    </location>
</feature>
<dbReference type="RefSeq" id="WP_208816026.1">
    <property type="nucleotide sequence ID" value="NZ_WVUH01000256.1"/>
</dbReference>
<organism evidence="10 11">
    <name type="scientific">Micromonospora echinofusca</name>
    <dbReference type="NCBI Taxonomy" id="47858"/>
    <lineage>
        <taxon>Bacteria</taxon>
        <taxon>Bacillati</taxon>
        <taxon>Actinomycetota</taxon>
        <taxon>Actinomycetes</taxon>
        <taxon>Micromonosporales</taxon>
        <taxon>Micromonosporaceae</taxon>
        <taxon>Micromonospora</taxon>
    </lineage>
</organism>
<comment type="cofactor">
    <cofactor evidence="1">
        <name>Zn(2+)</name>
        <dbReference type="ChEBI" id="CHEBI:29105"/>
    </cofactor>
</comment>
<dbReference type="EMBL" id="WVUH01000256">
    <property type="protein sequence ID" value="MBO4209051.1"/>
    <property type="molecule type" value="Genomic_DNA"/>
</dbReference>
<keyword evidence="4" id="KW-0378">Hydrolase</keyword>
<keyword evidence="8" id="KW-1133">Transmembrane helix</keyword>
<sequence>MTGTPAAGLPRADDRPPAAGTPYRLGWLYVLVLAALAAVGSNAGAAFFVADRSRSLPWAVALETCSRAHPWQHDSGELAAFSDCFAGASRARGFVLLAGVGVVLAVAASLLVLVPLVDRWRLRRAGPRLSVPGADARFAVLCDRNGLTGRRRPRLRVAGPPVRQAFTTGTVGRRPTVVLPAAVAVTHRDPYRFDPVVEHELAHVRAGDVGWVAVVRGLVWLPVPVMVAAVLLELASFGANPVAVTVLARAAVLAALTAVLAAALLRAREREADRHAVQAGHGAALAALLTAAAARRTGPRRWPRPLARHPDPLRRLDALATRAVGYDGGLLHASVVGAVALLAMVAADGITRALHQPAQGWLAPPVAVGVHAVLLVAGLLSALTRRARLAEAGGTAPAWWRPLTGVTLGTAGAALVVLGFPQPGESGLFRSSGGPGATLLVAGLAGAFAAAAVGLSVLLTAVATVPAGAPNRRGAQRAVPMAGAALAGAVAVLWLLPALSAGLAVPGAVRNWLVFALPRSGWPLLALAVPVVLAALLPGAGPAAVAARSTTGRAVVAVVGIVGGAAVLWTRFAPPADLDRAVRLAQQRWLLCALAGWLLLVALGWRRDRWSVAWALVGGWSVAALTGVGQYLHSAVTGRGGGPGAVQVHVVTPLVWFGCLAALTLPLLLTLPARPARVGNGRVRSGRWVTVARVAGSAAVLPVLVYAVGDAGTVPLPGPPTAGRPTGVPTVGPSPQRPDPASGTPAPDTAGRLLTPAQVRAAAEAVRDVLPRNWQVASASTDGGESRVEPAACEPLASDAYLDPLTPGRRARAEVRYETPRGPVGVASTRISVTVTSHAAPVPASVFAAAEAARSACRRFTVRDAGGGEPFVFTVGGQPPPVSGEQSWRLDQQLSYGQGRTRITGHAAFVLVRIGHNLVTVHVTAVMEPLDEVLLTAVVRTAVQALGTG</sequence>
<dbReference type="Proteomes" id="UP000823521">
    <property type="component" value="Unassembled WGS sequence"/>
</dbReference>
<feature type="transmembrane region" description="Helical" evidence="8">
    <location>
        <begin position="586"/>
        <end position="605"/>
    </location>
</feature>
<feature type="transmembrane region" description="Helical" evidence="8">
    <location>
        <begin position="653"/>
        <end position="671"/>
    </location>
</feature>
<comment type="caution">
    <text evidence="10">The sequence shown here is derived from an EMBL/GenBank/DDBJ whole genome shotgun (WGS) entry which is preliminary data.</text>
</comment>
<feature type="domain" description="Peptidase M48" evidence="9">
    <location>
        <begin position="159"/>
        <end position="322"/>
    </location>
</feature>
<keyword evidence="8" id="KW-0472">Membrane</keyword>
<reference evidence="10 11" key="1">
    <citation type="submission" date="2019-12" db="EMBL/GenBank/DDBJ databases">
        <title>Whole genome sequencing of endophytic Actinobacterium Micromonospora sp. MPMI6T.</title>
        <authorList>
            <person name="Evv R."/>
            <person name="Podile A.R."/>
        </authorList>
    </citation>
    <scope>NUCLEOTIDE SEQUENCE [LARGE SCALE GENOMIC DNA]</scope>
    <source>
        <strain evidence="10 11">MPMI6</strain>
    </source>
</reference>
<keyword evidence="8" id="KW-0812">Transmembrane</keyword>
<evidence type="ECO:0000256" key="4">
    <source>
        <dbReference type="ARBA" id="ARBA00022801"/>
    </source>
</evidence>
<evidence type="ECO:0000256" key="5">
    <source>
        <dbReference type="ARBA" id="ARBA00022833"/>
    </source>
</evidence>
<protein>
    <submittedName>
        <fullName evidence="10">M48 family metalloprotease</fullName>
    </submittedName>
</protein>
<keyword evidence="5" id="KW-0862">Zinc</keyword>
<feature type="transmembrane region" description="Helical" evidence="8">
    <location>
        <begin position="524"/>
        <end position="547"/>
    </location>
</feature>
<evidence type="ECO:0000256" key="2">
    <source>
        <dbReference type="ARBA" id="ARBA00022670"/>
    </source>
</evidence>
<name>A0ABS3VX56_MICEH</name>
<keyword evidence="11" id="KW-1185">Reference proteome</keyword>
<evidence type="ECO:0000256" key="1">
    <source>
        <dbReference type="ARBA" id="ARBA00001947"/>
    </source>
</evidence>